<dbReference type="Proteomes" id="UP000537718">
    <property type="component" value="Unassembled WGS sequence"/>
</dbReference>
<dbReference type="SUPFAM" id="SSF53448">
    <property type="entry name" value="Nucleotide-diphospho-sugar transferases"/>
    <property type="match status" value="1"/>
</dbReference>
<dbReference type="Pfam" id="PF00535">
    <property type="entry name" value="Glycos_transf_2"/>
    <property type="match status" value="1"/>
</dbReference>
<keyword evidence="2" id="KW-0808">Transferase</keyword>
<gene>
    <name evidence="2" type="ORF">HDE69_001288</name>
</gene>
<sequence length="268" mass="30895">MSKPASPSVSLIVSTYNWPEALNLCLLSIIQQKVLPDEVIIADDGSAIETKILIEKYQESFPVPLIHVWQEDDGFQLSRIRNKAITKASKDYIVQIDGDLILEKHFIKDHKVFSKKDSFVSGSRVIMNEELSKKLIRSNKINISLASKGLVNVFNGVRIPMLSRRMENYRQEDIYYLRGCNMAFWRNDLLKVNGYNEAFTGWGREDNEIGLRLIHSGIRKRIIKFSAIVFHIYHPEKTRAGLNINDQLMQNTAEEKLTYCEKGLNQYL</sequence>
<protein>
    <submittedName>
        <fullName evidence="2">Glycosyltransferase involved in cell wall biosynthesis</fullName>
    </submittedName>
</protein>
<reference evidence="2 3" key="1">
    <citation type="submission" date="2020-08" db="EMBL/GenBank/DDBJ databases">
        <title>Genomic Encyclopedia of Type Strains, Phase IV (KMG-V): Genome sequencing to study the core and pangenomes of soil and plant-associated prokaryotes.</title>
        <authorList>
            <person name="Whitman W."/>
        </authorList>
    </citation>
    <scope>NUCLEOTIDE SEQUENCE [LARGE SCALE GENOMIC DNA]</scope>
    <source>
        <strain evidence="2 3">MP7CTX6</strain>
    </source>
</reference>
<evidence type="ECO:0000259" key="1">
    <source>
        <dbReference type="Pfam" id="PF00535"/>
    </source>
</evidence>
<dbReference type="CDD" id="cd06420">
    <property type="entry name" value="GT2_Chondriotin_Pol_N"/>
    <property type="match status" value="1"/>
</dbReference>
<comment type="caution">
    <text evidence="2">The sequence shown here is derived from an EMBL/GenBank/DDBJ whole genome shotgun (WGS) entry which is preliminary data.</text>
</comment>
<dbReference type="EMBL" id="JACHCF010000002">
    <property type="protein sequence ID" value="MBB5620250.1"/>
    <property type="molecule type" value="Genomic_DNA"/>
</dbReference>
<evidence type="ECO:0000313" key="2">
    <source>
        <dbReference type="EMBL" id="MBB5620250.1"/>
    </source>
</evidence>
<evidence type="ECO:0000313" key="3">
    <source>
        <dbReference type="Proteomes" id="UP000537718"/>
    </source>
</evidence>
<dbReference type="InterPro" id="IPR029044">
    <property type="entry name" value="Nucleotide-diphossugar_trans"/>
</dbReference>
<dbReference type="PANTHER" id="PTHR43685:SF3">
    <property type="entry name" value="SLR2126 PROTEIN"/>
    <property type="match status" value="1"/>
</dbReference>
<dbReference type="RefSeq" id="WP_183866261.1">
    <property type="nucleotide sequence ID" value="NZ_JACHCF010000002.1"/>
</dbReference>
<feature type="domain" description="Glycosyltransferase 2-like" evidence="1">
    <location>
        <begin position="10"/>
        <end position="183"/>
    </location>
</feature>
<dbReference type="GO" id="GO:0016740">
    <property type="term" value="F:transferase activity"/>
    <property type="evidence" value="ECO:0007669"/>
    <property type="project" value="UniProtKB-KW"/>
</dbReference>
<dbReference type="InterPro" id="IPR050834">
    <property type="entry name" value="Glycosyltransf_2"/>
</dbReference>
<proteinExistence type="predicted"/>
<name>A0A7W8YRQ6_9SPHI</name>
<dbReference type="InterPro" id="IPR001173">
    <property type="entry name" value="Glyco_trans_2-like"/>
</dbReference>
<dbReference type="Gene3D" id="3.90.550.10">
    <property type="entry name" value="Spore Coat Polysaccharide Biosynthesis Protein SpsA, Chain A"/>
    <property type="match status" value="1"/>
</dbReference>
<organism evidence="2 3">
    <name type="scientific">Pedobacter cryoconitis</name>
    <dbReference type="NCBI Taxonomy" id="188932"/>
    <lineage>
        <taxon>Bacteria</taxon>
        <taxon>Pseudomonadati</taxon>
        <taxon>Bacteroidota</taxon>
        <taxon>Sphingobacteriia</taxon>
        <taxon>Sphingobacteriales</taxon>
        <taxon>Sphingobacteriaceae</taxon>
        <taxon>Pedobacter</taxon>
    </lineage>
</organism>
<dbReference type="AlphaFoldDB" id="A0A7W8YRQ6"/>
<dbReference type="PANTHER" id="PTHR43685">
    <property type="entry name" value="GLYCOSYLTRANSFERASE"/>
    <property type="match status" value="1"/>
</dbReference>
<accession>A0A7W8YRQ6</accession>